<dbReference type="OrthoDB" id="37081at2"/>
<dbReference type="SUPFAM" id="SSF53822">
    <property type="entry name" value="Periplasmic binding protein-like I"/>
    <property type="match status" value="1"/>
</dbReference>
<dbReference type="Pfam" id="PF13377">
    <property type="entry name" value="Peripla_BP_3"/>
    <property type="match status" value="1"/>
</dbReference>
<name>A0A328HEM9_ARTGO</name>
<dbReference type="CDD" id="cd01392">
    <property type="entry name" value="HTH_LacI"/>
    <property type="match status" value="1"/>
</dbReference>
<evidence type="ECO:0000313" key="5">
    <source>
        <dbReference type="EMBL" id="RAM37049.1"/>
    </source>
</evidence>
<dbReference type="PANTHER" id="PTHR30146">
    <property type="entry name" value="LACI-RELATED TRANSCRIPTIONAL REPRESSOR"/>
    <property type="match status" value="1"/>
</dbReference>
<dbReference type="PANTHER" id="PTHR30146:SF109">
    <property type="entry name" value="HTH-TYPE TRANSCRIPTIONAL REGULATOR GALS"/>
    <property type="match status" value="1"/>
</dbReference>
<feature type="domain" description="HTH lacI-type" evidence="4">
    <location>
        <begin position="2"/>
        <end position="56"/>
    </location>
</feature>
<dbReference type="InterPro" id="IPR000843">
    <property type="entry name" value="HTH_LacI"/>
</dbReference>
<dbReference type="SMART" id="SM00354">
    <property type="entry name" value="HTH_LACI"/>
    <property type="match status" value="1"/>
</dbReference>
<dbReference type="RefSeq" id="WP_111904208.1">
    <property type="nucleotide sequence ID" value="NZ_QLNP01000078.1"/>
</dbReference>
<dbReference type="Gene3D" id="3.40.50.2300">
    <property type="match status" value="2"/>
</dbReference>
<keyword evidence="3" id="KW-0804">Transcription</keyword>
<dbReference type="Pfam" id="PF00356">
    <property type="entry name" value="LacI"/>
    <property type="match status" value="1"/>
</dbReference>
<evidence type="ECO:0000259" key="4">
    <source>
        <dbReference type="PROSITE" id="PS50932"/>
    </source>
</evidence>
<evidence type="ECO:0000313" key="6">
    <source>
        <dbReference type="Proteomes" id="UP000249166"/>
    </source>
</evidence>
<evidence type="ECO:0000256" key="1">
    <source>
        <dbReference type="ARBA" id="ARBA00023015"/>
    </source>
</evidence>
<gene>
    <name evidence="5" type="ORF">DBZ45_12415</name>
</gene>
<evidence type="ECO:0000256" key="3">
    <source>
        <dbReference type="ARBA" id="ARBA00023163"/>
    </source>
</evidence>
<dbReference type="Proteomes" id="UP000249166">
    <property type="component" value="Unassembled WGS sequence"/>
</dbReference>
<dbReference type="Gene3D" id="1.10.260.40">
    <property type="entry name" value="lambda repressor-like DNA-binding domains"/>
    <property type="match status" value="1"/>
</dbReference>
<dbReference type="SUPFAM" id="SSF47413">
    <property type="entry name" value="lambda repressor-like DNA-binding domains"/>
    <property type="match status" value="1"/>
</dbReference>
<dbReference type="PROSITE" id="PS50932">
    <property type="entry name" value="HTH_LACI_2"/>
    <property type="match status" value="1"/>
</dbReference>
<dbReference type="EMBL" id="QLNP01000078">
    <property type="protein sequence ID" value="RAM37049.1"/>
    <property type="molecule type" value="Genomic_DNA"/>
</dbReference>
<protein>
    <submittedName>
        <fullName evidence="5">LacI family transcriptional regulator</fullName>
    </submittedName>
</protein>
<comment type="caution">
    <text evidence="5">The sequence shown here is derived from an EMBL/GenBank/DDBJ whole genome shotgun (WGS) entry which is preliminary data.</text>
</comment>
<keyword evidence="1" id="KW-0805">Transcription regulation</keyword>
<proteinExistence type="predicted"/>
<evidence type="ECO:0000256" key="2">
    <source>
        <dbReference type="ARBA" id="ARBA00023125"/>
    </source>
</evidence>
<accession>A0A328HEM9</accession>
<organism evidence="5 6">
    <name type="scientific">Arthrobacter globiformis</name>
    <dbReference type="NCBI Taxonomy" id="1665"/>
    <lineage>
        <taxon>Bacteria</taxon>
        <taxon>Bacillati</taxon>
        <taxon>Actinomycetota</taxon>
        <taxon>Actinomycetes</taxon>
        <taxon>Micrococcales</taxon>
        <taxon>Micrococcaceae</taxon>
        <taxon>Arthrobacter</taxon>
    </lineage>
</organism>
<dbReference type="InterPro" id="IPR028082">
    <property type="entry name" value="Peripla_BP_I"/>
</dbReference>
<keyword evidence="2" id="KW-0238">DNA-binding</keyword>
<sequence>MVTSRDVAELAGVSQATVSRVMSSPAKLSPATRARVQAAMETLGYVPHAGAQAMKTRRTNTIGVVVADLTNPFYPEVLDELSRELDTAGFRVVIWNAGGGSHHDALKAIREHAVDGVIFTTATEDSVELQAAIEKKSPIVLINRVVEGLHCDQVTSSNTEGGAAVADYLLDNSRTRVAFIGGAENASTSRERAKGFLDRMAERGHGVPEHFRFHGGFSHDVSAQVMNRLLARADRPQAVFCANDLMAFGALDAMRANKVHGQDCWVIGYDDVDMAAWDSFSLTTVRQPSREMARVGARMLLERIQAPGEPPRRVNFPCDLIVRGSTGLAEAAARPPYFVGD</sequence>
<reference evidence="5 6" key="1">
    <citation type="submission" date="2018-04" db="EMBL/GenBank/DDBJ databases">
        <title>Bacteria isolated from cave deposits of Manipur.</title>
        <authorList>
            <person name="Sahoo D."/>
            <person name="Sarangthem I."/>
            <person name="Nandeibam J."/>
        </authorList>
    </citation>
    <scope>NUCLEOTIDE SEQUENCE [LARGE SCALE GENOMIC DNA]</scope>
    <source>
        <strain evidence="6">mrc11</strain>
    </source>
</reference>
<dbReference type="CDD" id="cd06278">
    <property type="entry name" value="PBP1_LacI-like"/>
    <property type="match status" value="1"/>
</dbReference>
<dbReference type="AlphaFoldDB" id="A0A328HEM9"/>
<dbReference type="GO" id="GO:0000976">
    <property type="term" value="F:transcription cis-regulatory region binding"/>
    <property type="evidence" value="ECO:0007669"/>
    <property type="project" value="TreeGrafter"/>
</dbReference>
<dbReference type="InterPro" id="IPR046335">
    <property type="entry name" value="LacI/GalR-like_sensor"/>
</dbReference>
<dbReference type="GO" id="GO:0003700">
    <property type="term" value="F:DNA-binding transcription factor activity"/>
    <property type="evidence" value="ECO:0007669"/>
    <property type="project" value="TreeGrafter"/>
</dbReference>
<dbReference type="InterPro" id="IPR010982">
    <property type="entry name" value="Lambda_DNA-bd_dom_sf"/>
</dbReference>